<proteinExistence type="predicted"/>
<feature type="region of interest" description="Disordered" evidence="2">
    <location>
        <begin position="386"/>
        <end position="416"/>
    </location>
</feature>
<sequence length="1957" mass="216266">MAELFVILPEAARYPFFLMFLVSQLDSLPKSKHPQFKKLYTEYLAAWRAAGREKPAILNKNNDEIRSQLAELARIGGGEVVTAIILLEWGSSAKPDKVASMRNVARAVPDMADYIELIMACSFSEFDAIRREVREGNLASDSSGKPDPRTKVAPLTETGGHNTLMQPSDTSGINTGAGKDGMASSVSDWNRTLGHLIDRLQAARGEKPDQKAVADIEELTRQLSSNYETYDQVARTTSETAGYIAMCSAIVSDVRQAFDQIEILTGDLAVYLETVCEALSKIPASTQNAILLASTQAVADAEVAVAECIAAKQEYERATTLPLKEYFRIAPAIVQIAETTGRRALSIIESASIPLLDAEDQSPVLDKNLRLSNNLSNEDSQCETYEASDVNRDAPALGETSDANTERSEIDQANSLKPNLSTDLEAMVEDQFSIPALPVIQPTVINDADPLLEDINQKLDDLFDNHEFGLGYHLAKASEVTFGEIGRPHYSSDEFRIFALGERLVGVTKFEPEGFRESLGVCASAVHARRTDLSAREEATRVALIAAVIPTALFDVSDSVNAFAIIDAIPATGACSGFFRLKEALEDNRKSGFVVTVANIRSVSGARAGQTYAEELREAVFDRIRSLETATFRFVLGLRVRRALTAATGEIGTLHAALMGPRPAEAASRFFDAYGSRDDAVDLLNRLAAANGNGQVIDGAARDRLIALIIDIAFACKEYLDATREADELRANSNRGSLVRNLVSNFLSGIQYFETQPAQHQGNRLVETAYVYAKGILRKLKLVLTDGVVEEFDRKAASLALHVPLLWLPGMTWSHAWTPSPNDAVRLIETIVATPVPLLSGGREEALGKAIDARCQEDGFLPARMLLEFARDFGWTNPEIDDARARLRNAEITRTNQLRLKYDEVSILIQKVRRMALGSLTRSSELEEKLRGIPIEDIPVEVISDFIPEEVEGTRVVDINAAFQRLGELENEARKLLDEAKTLLEKSIDELSQKEIINQDVKENLLRLLNSDDLATLSDWIAMFGEDEQRRPILSGAIVNTALERFREIAAVTRGVDLVRLQRAASDGVDESSFSFSDMDEERRVDIKNAVQTWIDFKRSMNTGLGPQQLGPQLANLLTQTVAETEIIELKKSITREPRRTLIIDVKIGIPPNPSSLILPEFGSALNGVWRVAAVSSNLSNSEIVALADGIDGRGMLVIFLGSMPLDRREQLKLECIKLSRRLLLVDELLFISALTMLDRHPSSIFELAQAFTTARPYQDYGRSSQVPPEMFKGRIKEIATIVQPYGSYIVYGGRRLGKTALLRHIARQVPEYAHFGYLDLAETSSSELFKRSASVLSQVFGETVVRTADDFERGIKRHLDGDERRRILLMLDEADNFIRDQASGQKYHHIHRLLALMADTNHRFKFVLSGLHNVSRISKSENSPLAQISNNPVRVGPLVGSDAGDAEDLVRVPLAALGYEFDKREDVWRVLSFANYYPILIQVFCQGLLNIIEDHQRRRARIIKKIPGAMIDEAMRSPAIREALYSSFEKTIKMIEQRYELLTYIVAERALIDTGEGADADGMTTNEVAERAGQYWPQAFPRGSDPSEIGYLLDEMEGFGILKRIPPSRWALRSRMLLDLMVSDEEDLLARIYSFIDRTPEPHFDPKNGRSRLTSTGRPELEAKISPLTDGQAAQMLYPDREFGHAIVLFGAPIANVELVHAAIEGARATNSISGMEIELIVRGWKDRSELMHEVRKTRTGAGTKILVVSSFTDWTPEWAIEAAKHPNVVKGNVRPLFIGSSKHAFRWSCSYPITAKTPPRIQIETLKPWARSYIVTRLDALNALKPATVDRILDATGGWNELCQSLFAAATTGAQIEKSVAELRATLGKDSILPRFGVPKELAVELQTVVEICGESTPLSDLLDVLGGVNTYEVAIRFGALMGVLAISSDPQTRGGQVVSSNPIVRNSPKSLGEE</sequence>
<name>A0ABQ6C9P5_9HYPH</name>
<keyword evidence="1" id="KW-0175">Coiled coil</keyword>
<dbReference type="Proteomes" id="UP001156882">
    <property type="component" value="Unassembled WGS sequence"/>
</dbReference>
<feature type="region of interest" description="Disordered" evidence="2">
    <location>
        <begin position="1933"/>
        <end position="1957"/>
    </location>
</feature>
<dbReference type="Gene3D" id="3.40.50.300">
    <property type="entry name" value="P-loop containing nucleotide triphosphate hydrolases"/>
    <property type="match status" value="1"/>
</dbReference>
<feature type="region of interest" description="Disordered" evidence="2">
    <location>
        <begin position="136"/>
        <end position="169"/>
    </location>
</feature>
<evidence type="ECO:0000313" key="4">
    <source>
        <dbReference type="EMBL" id="GLS16993.1"/>
    </source>
</evidence>
<reference evidence="5" key="1">
    <citation type="journal article" date="2019" name="Int. J. Syst. Evol. Microbiol.">
        <title>The Global Catalogue of Microorganisms (GCM) 10K type strain sequencing project: providing services to taxonomists for standard genome sequencing and annotation.</title>
        <authorList>
            <consortium name="The Broad Institute Genomics Platform"/>
            <consortium name="The Broad Institute Genome Sequencing Center for Infectious Disease"/>
            <person name="Wu L."/>
            <person name="Ma J."/>
        </authorList>
    </citation>
    <scope>NUCLEOTIDE SEQUENCE [LARGE SCALE GENOMIC DNA]</scope>
    <source>
        <strain evidence="5">NBRC 101365</strain>
    </source>
</reference>
<dbReference type="InterPro" id="IPR027417">
    <property type="entry name" value="P-loop_NTPase"/>
</dbReference>
<accession>A0ABQ6C9P5</accession>
<evidence type="ECO:0000313" key="5">
    <source>
        <dbReference type="Proteomes" id="UP001156882"/>
    </source>
</evidence>
<evidence type="ECO:0000256" key="2">
    <source>
        <dbReference type="SAM" id="MobiDB-lite"/>
    </source>
</evidence>
<feature type="compositionally biased region" description="Polar residues" evidence="2">
    <location>
        <begin position="159"/>
        <end position="169"/>
    </location>
</feature>
<evidence type="ECO:0000256" key="1">
    <source>
        <dbReference type="SAM" id="Coils"/>
    </source>
</evidence>
<dbReference type="Pfam" id="PF13401">
    <property type="entry name" value="AAA_22"/>
    <property type="match status" value="1"/>
</dbReference>
<evidence type="ECO:0000259" key="3">
    <source>
        <dbReference type="Pfam" id="PF13401"/>
    </source>
</evidence>
<comment type="caution">
    <text evidence="4">The sequence shown here is derived from an EMBL/GenBank/DDBJ whole genome shotgun (WGS) entry which is preliminary data.</text>
</comment>
<protein>
    <recommendedName>
        <fullName evidence="3">ORC1/DEAH AAA+ ATPase domain-containing protein</fullName>
    </recommendedName>
</protein>
<feature type="domain" description="ORC1/DEAH AAA+ ATPase" evidence="3">
    <location>
        <begin position="1287"/>
        <end position="1416"/>
    </location>
</feature>
<feature type="coiled-coil region" evidence="1">
    <location>
        <begin position="959"/>
        <end position="994"/>
    </location>
</feature>
<dbReference type="SUPFAM" id="SSF52540">
    <property type="entry name" value="P-loop containing nucleoside triphosphate hydrolases"/>
    <property type="match status" value="1"/>
</dbReference>
<keyword evidence="5" id="KW-1185">Reference proteome</keyword>
<dbReference type="EMBL" id="BSPC01000001">
    <property type="protein sequence ID" value="GLS16993.1"/>
    <property type="molecule type" value="Genomic_DNA"/>
</dbReference>
<organism evidence="4 5">
    <name type="scientific">Labrys miyagiensis</name>
    <dbReference type="NCBI Taxonomy" id="346912"/>
    <lineage>
        <taxon>Bacteria</taxon>
        <taxon>Pseudomonadati</taxon>
        <taxon>Pseudomonadota</taxon>
        <taxon>Alphaproteobacteria</taxon>
        <taxon>Hyphomicrobiales</taxon>
        <taxon>Xanthobacteraceae</taxon>
        <taxon>Labrys</taxon>
    </lineage>
</organism>
<gene>
    <name evidence="4" type="ORF">GCM10007874_00080</name>
</gene>
<dbReference type="InterPro" id="IPR049945">
    <property type="entry name" value="AAA_22"/>
</dbReference>